<feature type="non-terminal residue" evidence="2">
    <location>
        <position position="1"/>
    </location>
</feature>
<accession>Q4TCW4</accession>
<feature type="region of interest" description="Disordered" evidence="1">
    <location>
        <begin position="1"/>
        <end position="37"/>
    </location>
</feature>
<organism evidence="2">
    <name type="scientific">Tetraodon nigroviridis</name>
    <name type="common">Spotted green pufferfish</name>
    <name type="synonym">Chelonodon nigroviridis</name>
    <dbReference type="NCBI Taxonomy" id="99883"/>
    <lineage>
        <taxon>Eukaryota</taxon>
        <taxon>Metazoa</taxon>
        <taxon>Chordata</taxon>
        <taxon>Craniata</taxon>
        <taxon>Vertebrata</taxon>
        <taxon>Euteleostomi</taxon>
        <taxon>Actinopterygii</taxon>
        <taxon>Neopterygii</taxon>
        <taxon>Teleostei</taxon>
        <taxon>Neoteleostei</taxon>
        <taxon>Acanthomorphata</taxon>
        <taxon>Eupercaria</taxon>
        <taxon>Tetraodontiformes</taxon>
        <taxon>Tetradontoidea</taxon>
        <taxon>Tetraodontidae</taxon>
        <taxon>Tetraodon</taxon>
    </lineage>
</organism>
<feature type="compositionally biased region" description="Acidic residues" evidence="1">
    <location>
        <begin position="17"/>
        <end position="31"/>
    </location>
</feature>
<sequence>VRRVPGSSGRLHKTEDGEWEWSDDELDEESEEGKAAV</sequence>
<dbReference type="KEGG" id="tng:GSTEN00003107G001"/>
<name>Q4TCW4_TETNG</name>
<gene>
    <name evidence="2" type="ORF">GSTENG00003107001</name>
</gene>
<protein>
    <submittedName>
        <fullName evidence="2">Chromosome undetermined SCAF6665, whole genome shotgun sequence</fullName>
    </submittedName>
</protein>
<evidence type="ECO:0000313" key="2">
    <source>
        <dbReference type="EMBL" id="CAF89268.1"/>
    </source>
</evidence>
<feature type="non-terminal residue" evidence="2">
    <location>
        <position position="37"/>
    </location>
</feature>
<dbReference type="EMBL" id="CAAE01006665">
    <property type="protein sequence ID" value="CAF89268.1"/>
    <property type="molecule type" value="Genomic_DNA"/>
</dbReference>
<proteinExistence type="predicted"/>
<dbReference type="HOGENOM" id="CLU_000288_111_1_1"/>
<reference evidence="2" key="2">
    <citation type="submission" date="2004-02" db="EMBL/GenBank/DDBJ databases">
        <authorList>
            <consortium name="Genoscope"/>
            <consortium name="Whitehead Institute Centre for Genome Research"/>
        </authorList>
    </citation>
    <scope>NUCLEOTIDE SEQUENCE</scope>
</reference>
<dbReference type="OrthoDB" id="8693905at2759"/>
<reference evidence="2" key="1">
    <citation type="journal article" date="2004" name="Nature">
        <title>Genome duplication in the teleost fish Tetraodon nigroviridis reveals the early vertebrate proto-karyotype.</title>
        <authorList>
            <person name="Jaillon O."/>
            <person name="Aury J.-M."/>
            <person name="Brunet F."/>
            <person name="Petit J.-L."/>
            <person name="Stange-Thomann N."/>
            <person name="Mauceli E."/>
            <person name="Bouneau L."/>
            <person name="Fischer C."/>
            <person name="Ozouf-Costaz C."/>
            <person name="Bernot A."/>
            <person name="Nicaud S."/>
            <person name="Jaffe D."/>
            <person name="Fisher S."/>
            <person name="Lutfalla G."/>
            <person name="Dossat C."/>
            <person name="Segurens B."/>
            <person name="Dasilva C."/>
            <person name="Salanoubat M."/>
            <person name="Levy M."/>
            <person name="Boudet N."/>
            <person name="Castellano S."/>
            <person name="Anthouard V."/>
            <person name="Jubin C."/>
            <person name="Castelli V."/>
            <person name="Katinka M."/>
            <person name="Vacherie B."/>
            <person name="Biemont C."/>
            <person name="Skalli Z."/>
            <person name="Cattolico L."/>
            <person name="Poulain J."/>
            <person name="De Berardinis V."/>
            <person name="Cruaud C."/>
            <person name="Duprat S."/>
            <person name="Brottier P."/>
            <person name="Coutanceau J.-P."/>
            <person name="Gouzy J."/>
            <person name="Parra G."/>
            <person name="Lardier G."/>
            <person name="Chapple C."/>
            <person name="McKernan K.J."/>
            <person name="McEwan P."/>
            <person name="Bosak S."/>
            <person name="Kellis M."/>
            <person name="Volff J.-N."/>
            <person name="Guigo R."/>
            <person name="Zody M.C."/>
            <person name="Mesirov J."/>
            <person name="Lindblad-Toh K."/>
            <person name="Birren B."/>
            <person name="Nusbaum C."/>
            <person name="Kahn D."/>
            <person name="Robinson-Rechavi M."/>
            <person name="Laudet V."/>
            <person name="Schachter V."/>
            <person name="Quetier F."/>
            <person name="Saurin W."/>
            <person name="Scarpelli C."/>
            <person name="Wincker P."/>
            <person name="Lander E.S."/>
            <person name="Weissenbach J."/>
            <person name="Roest Crollius H."/>
        </authorList>
    </citation>
    <scope>NUCLEOTIDE SEQUENCE [LARGE SCALE GENOMIC DNA]</scope>
</reference>
<dbReference type="AlphaFoldDB" id="Q4TCW4"/>
<evidence type="ECO:0000256" key="1">
    <source>
        <dbReference type="SAM" id="MobiDB-lite"/>
    </source>
</evidence>